<accession>A0A1G8FGC1</accession>
<evidence type="ECO:0000313" key="1">
    <source>
        <dbReference type="EMBL" id="SDH81049.1"/>
    </source>
</evidence>
<proteinExistence type="predicted"/>
<gene>
    <name evidence="1" type="ORF">SAMN05421818_11653</name>
</gene>
<dbReference type="STRING" id="702745.SAMN05421818_11653"/>
<dbReference type="AlphaFoldDB" id="A0A1G8FGC1"/>
<dbReference type="PROSITE" id="PS51257">
    <property type="entry name" value="PROKAR_LIPOPROTEIN"/>
    <property type="match status" value="1"/>
</dbReference>
<protein>
    <recommendedName>
        <fullName evidence="3">DUF4595 domain-containing protein</fullName>
    </recommendedName>
</protein>
<dbReference type="EMBL" id="FNDQ01000016">
    <property type="protein sequence ID" value="SDH81049.1"/>
    <property type="molecule type" value="Genomic_DNA"/>
</dbReference>
<organism evidence="1 2">
    <name type="scientific">Myroides phaeus</name>
    <dbReference type="NCBI Taxonomy" id="702745"/>
    <lineage>
        <taxon>Bacteria</taxon>
        <taxon>Pseudomonadati</taxon>
        <taxon>Bacteroidota</taxon>
        <taxon>Flavobacteriia</taxon>
        <taxon>Flavobacteriales</taxon>
        <taxon>Flavobacteriaceae</taxon>
        <taxon>Myroides</taxon>
    </lineage>
</organism>
<reference evidence="2" key="1">
    <citation type="submission" date="2016-10" db="EMBL/GenBank/DDBJ databases">
        <authorList>
            <person name="Varghese N."/>
            <person name="Submissions S."/>
        </authorList>
    </citation>
    <scope>NUCLEOTIDE SEQUENCE [LARGE SCALE GENOMIC DNA]</scope>
    <source>
        <strain evidence="2">DSM 23313</strain>
    </source>
</reference>
<evidence type="ECO:0008006" key="3">
    <source>
        <dbReference type="Google" id="ProtNLM"/>
    </source>
</evidence>
<dbReference type="Proteomes" id="UP000243588">
    <property type="component" value="Unassembled WGS sequence"/>
</dbReference>
<dbReference type="RefSeq" id="WP_090409523.1">
    <property type="nucleotide sequence ID" value="NZ_FNDQ01000016.1"/>
</dbReference>
<name>A0A1G8FGC1_9FLAO</name>
<evidence type="ECO:0000313" key="2">
    <source>
        <dbReference type="Proteomes" id="UP000243588"/>
    </source>
</evidence>
<sequence length="280" mass="31301">MKKILFSLVAIGGLLVSCSSDDNSSNENGTTVGGITAPQKVIRVLDKIEVHSVTEGTEIDKKEQKSVITYVYENGKLLKVLADNNETVGEIKYNKDGIESISNIEDSFFLSEIVGKKIDGSKFGKVDQIHNGNPVALTFYTYDDEDKVIEDESKVTLTFDKKPFFAFHTLNTTGVIDLSKKTQIDFGTVGGAALSGINEANKLLPVNNITEFKFFYEEGETFSGTAVYEYDKDDYPTSATFKTIENYHYYSWDPVNKKEIKNPMVEVTNGTVKFYFKELK</sequence>
<keyword evidence="2" id="KW-1185">Reference proteome</keyword>